<evidence type="ECO:0000259" key="4">
    <source>
        <dbReference type="Pfam" id="PF00326"/>
    </source>
</evidence>
<evidence type="ECO:0000256" key="1">
    <source>
        <dbReference type="ARBA" id="ARBA00010040"/>
    </source>
</evidence>
<dbReference type="InterPro" id="IPR029058">
    <property type="entry name" value="AB_hydrolase_fold"/>
</dbReference>
<dbReference type="SUPFAM" id="SSF53474">
    <property type="entry name" value="alpha/beta-Hydrolases"/>
    <property type="match status" value="1"/>
</dbReference>
<dbReference type="PANTHER" id="PTHR42776">
    <property type="entry name" value="SERINE PEPTIDASE S9 FAMILY MEMBER"/>
    <property type="match status" value="1"/>
</dbReference>
<dbReference type="Gene3D" id="3.40.50.1820">
    <property type="entry name" value="alpha/beta hydrolase"/>
    <property type="match status" value="1"/>
</dbReference>
<dbReference type="GO" id="GO:0006508">
    <property type="term" value="P:proteolysis"/>
    <property type="evidence" value="ECO:0007669"/>
    <property type="project" value="InterPro"/>
</dbReference>
<dbReference type="PANTHER" id="PTHR42776:SF27">
    <property type="entry name" value="DIPEPTIDYL PEPTIDASE FAMILY MEMBER 6"/>
    <property type="match status" value="1"/>
</dbReference>
<evidence type="ECO:0000256" key="3">
    <source>
        <dbReference type="ARBA" id="ARBA00032829"/>
    </source>
</evidence>
<dbReference type="Proteomes" id="UP000623467">
    <property type="component" value="Unassembled WGS sequence"/>
</dbReference>
<reference evidence="5" key="1">
    <citation type="submission" date="2020-05" db="EMBL/GenBank/DDBJ databases">
        <title>Mycena genomes resolve the evolution of fungal bioluminescence.</title>
        <authorList>
            <person name="Tsai I.J."/>
        </authorList>
    </citation>
    <scope>NUCLEOTIDE SEQUENCE</scope>
    <source>
        <strain evidence="5">160909Yilan</strain>
    </source>
</reference>
<keyword evidence="6" id="KW-1185">Reference proteome</keyword>
<gene>
    <name evidence="5" type="ORF">MSAN_00567900</name>
</gene>
<comment type="caution">
    <text evidence="5">The sequence shown here is derived from an EMBL/GenBank/DDBJ whole genome shotgun (WGS) entry which is preliminary data.</text>
</comment>
<evidence type="ECO:0000256" key="2">
    <source>
        <dbReference type="ARBA" id="ARBA00022801"/>
    </source>
</evidence>
<dbReference type="EMBL" id="JACAZH010000003">
    <property type="protein sequence ID" value="KAF7373575.1"/>
    <property type="molecule type" value="Genomic_DNA"/>
</dbReference>
<evidence type="ECO:0000313" key="5">
    <source>
        <dbReference type="EMBL" id="KAF7373575.1"/>
    </source>
</evidence>
<dbReference type="OrthoDB" id="43744at2759"/>
<dbReference type="Pfam" id="PF00326">
    <property type="entry name" value="Peptidase_S9"/>
    <property type="match status" value="1"/>
</dbReference>
<dbReference type="SUPFAM" id="SSF82171">
    <property type="entry name" value="DPP6 N-terminal domain-like"/>
    <property type="match status" value="1"/>
</dbReference>
<dbReference type="InterPro" id="IPR011042">
    <property type="entry name" value="6-blade_b-propeller_TolB-like"/>
</dbReference>
<feature type="domain" description="Peptidase S9 prolyl oligopeptidase catalytic" evidence="4">
    <location>
        <begin position="430"/>
        <end position="646"/>
    </location>
</feature>
<evidence type="ECO:0000313" key="6">
    <source>
        <dbReference type="Proteomes" id="UP000623467"/>
    </source>
</evidence>
<sequence length="647" mass="70604">MPITAQDVANADLINGLSLSASGDRVALWLADVGVAESARKITCGLFNDQNPKFHPTSGDVIFLSDRHKAGSIPQLYRLSSREFGGDPEPLTPMENIRGVTSFEISPNGRWLAYTSADEPADKDEEKKDTYVIIWRAPKEFGRLRIIDLSDRTKEIQTVVSENQHVQSFTWSPDNTQILYRLANFPGLESEVLPISENIVSIEEAGGSFRFNSTHVVTHDPLLFSGSIWTKPGIFHFLHTEDYASAPALWTCRIQPGAFPTRVAFGETDDAARLVHVGGEVAVEVACGLETRIHIFGSDAANSFTAFETSQDAFSGWDIKHVNGKYIFVVARSSGVTGTVENLWSGSTTPGTKGVLTTKLSSHHEWMSAKEMPQCAPFEWTTEDGTALEGVAAYPRGQLLENLPTVVVPHGGPYGDTVNLRVAYPNQSYRQLFASHGFLVLSPNYRGSQGYGNDFAQASKGGMGTLDYADVESMVEAAISRGYADRDKVAIAGWSQGGFLSAWACTRPNSIWKTAIITAGATDWGSMAICTDVPAAEASLSIIFIGSAPWTPRHDPQEIPQYLKGCPIADVNNVKVPVLVIHGEKDERVPLTQAIGFMRGLESEADKAASGASVFLIYPREGHVFEERTHVEDHLTRVLAHIQKYLA</sequence>
<dbReference type="GO" id="GO:0004252">
    <property type="term" value="F:serine-type endopeptidase activity"/>
    <property type="evidence" value="ECO:0007669"/>
    <property type="project" value="TreeGrafter"/>
</dbReference>
<dbReference type="AlphaFoldDB" id="A0A8H6Z6Q4"/>
<organism evidence="5 6">
    <name type="scientific">Mycena sanguinolenta</name>
    <dbReference type="NCBI Taxonomy" id="230812"/>
    <lineage>
        <taxon>Eukaryota</taxon>
        <taxon>Fungi</taxon>
        <taxon>Dikarya</taxon>
        <taxon>Basidiomycota</taxon>
        <taxon>Agaricomycotina</taxon>
        <taxon>Agaricomycetes</taxon>
        <taxon>Agaricomycetidae</taxon>
        <taxon>Agaricales</taxon>
        <taxon>Marasmiineae</taxon>
        <taxon>Mycenaceae</taxon>
        <taxon>Mycena</taxon>
    </lineage>
</organism>
<accession>A0A8H6Z6Q4</accession>
<dbReference type="Gene3D" id="2.120.10.30">
    <property type="entry name" value="TolB, C-terminal domain"/>
    <property type="match status" value="1"/>
</dbReference>
<comment type="similarity">
    <text evidence="1">Belongs to the peptidase S9C family.</text>
</comment>
<dbReference type="InterPro" id="IPR001375">
    <property type="entry name" value="Peptidase_S9_cat"/>
</dbReference>
<protein>
    <recommendedName>
        <fullName evidence="3">Dipeptidyl-peptidase V</fullName>
    </recommendedName>
</protein>
<keyword evidence="2" id="KW-0378">Hydrolase</keyword>
<proteinExistence type="inferred from homology"/>
<name>A0A8H6Z6Q4_9AGAR</name>